<protein>
    <submittedName>
        <fullName evidence="6">Class I SAM-dependent RNA methyltransferase</fullName>
        <ecNumber evidence="6">2.1.1.-</ecNumber>
    </submittedName>
</protein>
<dbReference type="PROSITE" id="PS01231">
    <property type="entry name" value="TRMA_2"/>
    <property type="match status" value="1"/>
</dbReference>
<dbReference type="EC" id="2.1.1.-" evidence="6"/>
<keyword evidence="1 4" id="KW-0489">Methyltransferase</keyword>
<dbReference type="Proteomes" id="UP001596266">
    <property type="component" value="Unassembled WGS sequence"/>
</dbReference>
<dbReference type="InterPro" id="IPR012340">
    <property type="entry name" value="NA-bd_OB-fold"/>
</dbReference>
<dbReference type="SUPFAM" id="SSF53335">
    <property type="entry name" value="S-adenosyl-L-methionine-dependent methyltransferases"/>
    <property type="match status" value="1"/>
</dbReference>
<dbReference type="InterPro" id="IPR029063">
    <property type="entry name" value="SAM-dependent_MTases_sf"/>
</dbReference>
<feature type="binding site" evidence="4">
    <location>
        <position position="322"/>
    </location>
    <ligand>
        <name>S-adenosyl-L-methionine</name>
        <dbReference type="ChEBI" id="CHEBI:59789"/>
    </ligand>
</feature>
<dbReference type="SUPFAM" id="SSF50249">
    <property type="entry name" value="Nucleic acid-binding proteins"/>
    <property type="match status" value="1"/>
</dbReference>
<accession>A0ABW1X392</accession>
<dbReference type="GO" id="GO:0008168">
    <property type="term" value="F:methyltransferase activity"/>
    <property type="evidence" value="ECO:0007669"/>
    <property type="project" value="UniProtKB-KW"/>
</dbReference>
<dbReference type="Gene3D" id="3.40.50.150">
    <property type="entry name" value="Vaccinia Virus protein VP39"/>
    <property type="match status" value="2"/>
</dbReference>
<dbReference type="PROSITE" id="PS51687">
    <property type="entry name" value="SAM_MT_RNA_M5U"/>
    <property type="match status" value="1"/>
</dbReference>
<evidence type="ECO:0000256" key="1">
    <source>
        <dbReference type="ARBA" id="ARBA00022603"/>
    </source>
</evidence>
<dbReference type="Pfam" id="PF05958">
    <property type="entry name" value="tRNA_U5-meth_tr"/>
    <property type="match status" value="1"/>
</dbReference>
<dbReference type="GO" id="GO:0032259">
    <property type="term" value="P:methylation"/>
    <property type="evidence" value="ECO:0007669"/>
    <property type="project" value="UniProtKB-KW"/>
</dbReference>
<feature type="domain" description="TRAM" evidence="5">
    <location>
        <begin position="7"/>
        <end position="67"/>
    </location>
</feature>
<evidence type="ECO:0000256" key="2">
    <source>
        <dbReference type="ARBA" id="ARBA00022679"/>
    </source>
</evidence>
<dbReference type="RefSeq" id="WP_343884814.1">
    <property type="nucleotide sequence ID" value="NZ_BAAAKI010000003.1"/>
</dbReference>
<feature type="binding site" evidence="4">
    <location>
        <position position="262"/>
    </location>
    <ligand>
        <name>S-adenosyl-L-methionine</name>
        <dbReference type="ChEBI" id="CHEBI:59789"/>
    </ligand>
</feature>
<reference evidence="7" key="1">
    <citation type="journal article" date="2019" name="Int. J. Syst. Evol. Microbiol.">
        <title>The Global Catalogue of Microorganisms (GCM) 10K type strain sequencing project: providing services to taxonomists for standard genome sequencing and annotation.</title>
        <authorList>
            <consortium name="The Broad Institute Genomics Platform"/>
            <consortium name="The Broad Institute Genome Sequencing Center for Infectious Disease"/>
            <person name="Wu L."/>
            <person name="Ma J."/>
        </authorList>
    </citation>
    <scope>NUCLEOTIDE SEQUENCE [LARGE SCALE GENOMIC DNA]</scope>
    <source>
        <strain evidence="7">CGMCC 1.15277</strain>
    </source>
</reference>
<evidence type="ECO:0000256" key="4">
    <source>
        <dbReference type="PROSITE-ProRule" id="PRU01024"/>
    </source>
</evidence>
<dbReference type="PANTHER" id="PTHR11061:SF30">
    <property type="entry name" value="TRNA (URACIL(54)-C(5))-METHYLTRANSFERASE"/>
    <property type="match status" value="1"/>
</dbReference>
<dbReference type="InterPro" id="IPR030391">
    <property type="entry name" value="MeTrfase_TrmA_CS"/>
</dbReference>
<comment type="caution">
    <text evidence="6">The sequence shown here is derived from an EMBL/GenBank/DDBJ whole genome shotgun (WGS) entry which is preliminary data.</text>
</comment>
<keyword evidence="2 4" id="KW-0808">Transferase</keyword>
<dbReference type="Gene3D" id="2.40.50.140">
    <property type="entry name" value="Nucleic acid-binding proteins"/>
    <property type="match status" value="1"/>
</dbReference>
<dbReference type="PANTHER" id="PTHR11061">
    <property type="entry name" value="RNA M5U METHYLTRANSFERASE"/>
    <property type="match status" value="1"/>
</dbReference>
<keyword evidence="7" id="KW-1185">Reference proteome</keyword>
<dbReference type="Pfam" id="PF01938">
    <property type="entry name" value="TRAM"/>
    <property type="match status" value="1"/>
</dbReference>
<name>A0ABW1X392_9ACTN</name>
<keyword evidence="3 4" id="KW-0949">S-adenosyl-L-methionine</keyword>
<evidence type="ECO:0000259" key="5">
    <source>
        <dbReference type="PROSITE" id="PS50926"/>
    </source>
</evidence>
<feature type="binding site" evidence="4">
    <location>
        <position position="283"/>
    </location>
    <ligand>
        <name>S-adenosyl-L-methionine</name>
        <dbReference type="ChEBI" id="CHEBI:59789"/>
    </ligand>
</feature>
<organism evidence="6 7">
    <name type="scientific">Luteococcus sanguinis</name>
    <dbReference type="NCBI Taxonomy" id="174038"/>
    <lineage>
        <taxon>Bacteria</taxon>
        <taxon>Bacillati</taxon>
        <taxon>Actinomycetota</taxon>
        <taxon>Actinomycetes</taxon>
        <taxon>Propionibacteriales</taxon>
        <taxon>Propionibacteriaceae</taxon>
        <taxon>Luteococcus</taxon>
    </lineage>
</organism>
<feature type="active site" description="Nucleophile" evidence="4">
    <location>
        <position position="349"/>
    </location>
</feature>
<evidence type="ECO:0000313" key="7">
    <source>
        <dbReference type="Proteomes" id="UP001596266"/>
    </source>
</evidence>
<dbReference type="InterPro" id="IPR010280">
    <property type="entry name" value="U5_MeTrfase_fam"/>
</dbReference>
<comment type="similarity">
    <text evidence="4">Belongs to the class I-like SAM-binding methyltransferase superfamily. RNA M5U methyltransferase family.</text>
</comment>
<dbReference type="InterPro" id="IPR002792">
    <property type="entry name" value="TRAM_dom"/>
</dbReference>
<evidence type="ECO:0000313" key="6">
    <source>
        <dbReference type="EMBL" id="MFC6396985.1"/>
    </source>
</evidence>
<proteinExistence type="inferred from homology"/>
<evidence type="ECO:0000256" key="3">
    <source>
        <dbReference type="ARBA" id="ARBA00022691"/>
    </source>
</evidence>
<dbReference type="CDD" id="cd02440">
    <property type="entry name" value="AdoMet_MTases"/>
    <property type="match status" value="1"/>
</dbReference>
<gene>
    <name evidence="6" type="ORF">ACFP57_08335</name>
</gene>
<sequence length="392" mass="42260">MSAESVQPPSGALVGPLEVGPVAHGGHCVARHDGRVIFVRQAIPGETVMVRVSDDSKKNFWRGDAVEVIVPSPDRVTPPCPIAGVCGGCDFQHVSAARQLELKRQVVAEQLHRLADIEWTGTVEQVDPLRGWRTRARYAVDHGEGRARVGMRAHRSHEVVELPEQGCLIASDRGPSRSELDELAQRAGDEIRVVVPAKGAPLALVGDERHCDDLVLESSGGRDFRVRADGFWQVHPAAAALLVDVALAGLQPREGEFGLDLYCGVGLFAGAMADRGVRVTGVESVRSAIRLARQNVPKARFIASPLAKALKQLDRADIVVLDPPRNGAGEQVVRHVAGLTPRAIAYVACDPAALARDLATFADVGYRHSSIRAFDLFPMTHHVECVAILEPR</sequence>
<dbReference type="PROSITE" id="PS50926">
    <property type="entry name" value="TRAM"/>
    <property type="match status" value="1"/>
</dbReference>
<dbReference type="EMBL" id="JBHSUA010000018">
    <property type="protein sequence ID" value="MFC6396985.1"/>
    <property type="molecule type" value="Genomic_DNA"/>
</dbReference>
<feature type="binding site" evidence="4">
    <location>
        <position position="233"/>
    </location>
    <ligand>
        <name>S-adenosyl-L-methionine</name>
        <dbReference type="ChEBI" id="CHEBI:59789"/>
    </ligand>
</feature>
<dbReference type="Gene3D" id="2.40.50.1070">
    <property type="match status" value="1"/>
</dbReference>